<dbReference type="Pfam" id="PF10728">
    <property type="entry name" value="DUF2520"/>
    <property type="match status" value="1"/>
</dbReference>
<dbReference type="InterPro" id="IPR008927">
    <property type="entry name" value="6-PGluconate_DH-like_C_sf"/>
</dbReference>
<dbReference type="SUPFAM" id="SSF48179">
    <property type="entry name" value="6-phosphogluconate dehydrogenase C-terminal domain-like"/>
    <property type="match status" value="1"/>
</dbReference>
<evidence type="ECO:0000259" key="2">
    <source>
        <dbReference type="Pfam" id="PF10728"/>
    </source>
</evidence>
<dbReference type="PANTHER" id="PTHR40459:SF1">
    <property type="entry name" value="CONSERVED HYPOTHETICAL ALANINE AND LEUCINE RICH PROTEIN"/>
    <property type="match status" value="1"/>
</dbReference>
<dbReference type="AlphaFoldDB" id="A0A2S7SZ86"/>
<feature type="domain" description="Pyrroline-5-carboxylate reductase catalytic N-terminal" evidence="1">
    <location>
        <begin position="4"/>
        <end position="87"/>
    </location>
</feature>
<dbReference type="RefSeq" id="WP_105037143.1">
    <property type="nucleotide sequence ID" value="NZ_PPSL01000001.1"/>
</dbReference>
<dbReference type="OrthoDB" id="9810755at2"/>
<protein>
    <recommendedName>
        <fullName evidence="5">DUF2520 domain-containing protein</fullName>
    </recommendedName>
</protein>
<dbReference type="PANTHER" id="PTHR40459">
    <property type="entry name" value="CONSERVED HYPOTHETICAL ALANINE AND LEUCINE RICH PROTEIN"/>
    <property type="match status" value="1"/>
</dbReference>
<name>A0A2S7SZ86_9BACT</name>
<dbReference type="Pfam" id="PF03807">
    <property type="entry name" value="F420_oxidored"/>
    <property type="match status" value="1"/>
</dbReference>
<accession>A0A2S7SZ86</accession>
<evidence type="ECO:0000313" key="3">
    <source>
        <dbReference type="EMBL" id="PQJ12259.1"/>
    </source>
</evidence>
<evidence type="ECO:0000313" key="4">
    <source>
        <dbReference type="Proteomes" id="UP000239872"/>
    </source>
</evidence>
<gene>
    <name evidence="3" type="ORF">CJD36_000435</name>
</gene>
<proteinExistence type="predicted"/>
<evidence type="ECO:0008006" key="5">
    <source>
        <dbReference type="Google" id="ProtNLM"/>
    </source>
</evidence>
<sequence length="260" mass="28791">MTFSIIGSGNIAWFFGKRLAAGGHQCKGVYGRNATAVKELADGLLSNRFGAINEVRDEDADVCFLAVSDASIEEVAKQLHFKKTILVHMSGAQPLDIIKDAAKDHAVLWPVYSILKNNTPGHREIPIAWEVSSDRAKRFVLEMGHAITDNLFEAKDAKRKWLHLSAVMTNNFINHLLAINEQICKENNLPASTLQPMIAQTFERVKSASPKAVQTGPAIRQDITTIEQHKVLLADHPELLKVYEALTESIQAMHHPKALS</sequence>
<reference evidence="3 4" key="1">
    <citation type="submission" date="2018-01" db="EMBL/GenBank/DDBJ databases">
        <title>A novel member of the phylum Bacteroidetes isolated from glacier ice.</title>
        <authorList>
            <person name="Liu Q."/>
            <person name="Xin Y.-H."/>
        </authorList>
    </citation>
    <scope>NUCLEOTIDE SEQUENCE [LARGE SCALE GENOMIC DNA]</scope>
    <source>
        <strain evidence="3 4">RB1R16</strain>
    </source>
</reference>
<organism evidence="3 4">
    <name type="scientific">Flavipsychrobacter stenotrophus</name>
    <dbReference type="NCBI Taxonomy" id="2077091"/>
    <lineage>
        <taxon>Bacteria</taxon>
        <taxon>Pseudomonadati</taxon>
        <taxon>Bacteroidota</taxon>
        <taxon>Chitinophagia</taxon>
        <taxon>Chitinophagales</taxon>
        <taxon>Chitinophagaceae</taxon>
        <taxon>Flavipsychrobacter</taxon>
    </lineage>
</organism>
<keyword evidence="4" id="KW-1185">Reference proteome</keyword>
<dbReference type="InterPro" id="IPR018931">
    <property type="entry name" value="DUF2520"/>
</dbReference>
<dbReference type="Gene3D" id="1.10.1040.20">
    <property type="entry name" value="ProC-like, C-terminal domain"/>
    <property type="match status" value="1"/>
</dbReference>
<feature type="domain" description="DUF2520" evidence="2">
    <location>
        <begin position="128"/>
        <end position="250"/>
    </location>
</feature>
<dbReference type="EMBL" id="PPSL01000001">
    <property type="protein sequence ID" value="PQJ12259.1"/>
    <property type="molecule type" value="Genomic_DNA"/>
</dbReference>
<dbReference type="Gene3D" id="3.40.50.720">
    <property type="entry name" value="NAD(P)-binding Rossmann-like Domain"/>
    <property type="match status" value="1"/>
</dbReference>
<dbReference type="InterPro" id="IPR028939">
    <property type="entry name" value="P5C_Rdtase_cat_N"/>
</dbReference>
<evidence type="ECO:0000259" key="1">
    <source>
        <dbReference type="Pfam" id="PF03807"/>
    </source>
</evidence>
<comment type="caution">
    <text evidence="3">The sequence shown here is derived from an EMBL/GenBank/DDBJ whole genome shotgun (WGS) entry which is preliminary data.</text>
</comment>
<dbReference type="InterPro" id="IPR036291">
    <property type="entry name" value="NAD(P)-bd_dom_sf"/>
</dbReference>
<dbReference type="InterPro" id="IPR037108">
    <property type="entry name" value="TM1727-like_C_sf"/>
</dbReference>
<dbReference type="Proteomes" id="UP000239872">
    <property type="component" value="Unassembled WGS sequence"/>
</dbReference>
<dbReference type="SUPFAM" id="SSF51735">
    <property type="entry name" value="NAD(P)-binding Rossmann-fold domains"/>
    <property type="match status" value="1"/>
</dbReference>